<sequence>MRKKKFYLKKIGQRGNIAVWQVDGGIIRAKVEKEFTNFGQHYRFPFIPEYEFWLDKEADPDERKFFIDHLLAEWRLMRNGRSYNYAIKEADKAEKAERKKAGDATKAINKQGKPDIKKIHKKFINQAGELLIWLIDGRLVRSIFDVDFTEGGHGLVYDFVPKNEIWIDDDLSAKERPFVILHELYERSRMARGLAYNQAHKKASRLEWECRHNEKRLAGNLAKLGFYPAPCPNTLRSLPQG</sequence>
<gene>
    <name evidence="1" type="ORF">COT99_02210</name>
</gene>
<reference evidence="2" key="1">
    <citation type="submission" date="2017-09" db="EMBL/GenBank/DDBJ databases">
        <title>Depth-based differentiation of microbial function through sediment-hosted aquifers and enrichment of novel symbionts in the deep terrestrial subsurface.</title>
        <authorList>
            <person name="Probst A.J."/>
            <person name="Ladd B."/>
            <person name="Jarett J.K."/>
            <person name="Geller-Mcgrath D.E."/>
            <person name="Sieber C.M.K."/>
            <person name="Emerson J.B."/>
            <person name="Anantharaman K."/>
            <person name="Thomas B.C."/>
            <person name="Malmstrom R."/>
            <person name="Stieglmeier M."/>
            <person name="Klingl A."/>
            <person name="Woyke T."/>
            <person name="Ryan C.M."/>
            <person name="Banfield J.F."/>
        </authorList>
    </citation>
    <scope>NUCLEOTIDE SEQUENCE [LARGE SCALE GENOMIC DNA]</scope>
</reference>
<comment type="caution">
    <text evidence="1">The sequence shown here is derived from an EMBL/GenBank/DDBJ whole genome shotgun (WGS) entry which is preliminary data.</text>
</comment>
<dbReference type="EMBL" id="PFAR01000025">
    <property type="protein sequence ID" value="PIR93183.1"/>
    <property type="molecule type" value="Genomic_DNA"/>
</dbReference>
<protein>
    <submittedName>
        <fullName evidence="1">Uncharacterized protein</fullName>
    </submittedName>
</protein>
<name>A0A2H0V263_9BACT</name>
<accession>A0A2H0V263</accession>
<evidence type="ECO:0000313" key="2">
    <source>
        <dbReference type="Proteomes" id="UP000228626"/>
    </source>
</evidence>
<proteinExistence type="predicted"/>
<evidence type="ECO:0000313" key="1">
    <source>
        <dbReference type="EMBL" id="PIR93183.1"/>
    </source>
</evidence>
<organism evidence="1 2">
    <name type="scientific">Candidatus Falkowbacteria bacterium CG10_big_fil_rev_8_21_14_0_10_43_10</name>
    <dbReference type="NCBI Taxonomy" id="1974567"/>
    <lineage>
        <taxon>Bacteria</taxon>
        <taxon>Candidatus Falkowiibacteriota</taxon>
    </lineage>
</organism>
<dbReference type="Proteomes" id="UP000228626">
    <property type="component" value="Unassembled WGS sequence"/>
</dbReference>
<dbReference type="AlphaFoldDB" id="A0A2H0V263"/>